<gene>
    <name evidence="1" type="ORF">PX52LOC_06997</name>
</gene>
<protein>
    <submittedName>
        <fullName evidence="1">Uncharacterized protein</fullName>
    </submittedName>
</protein>
<dbReference type="AlphaFoldDB" id="A0A5C1AMW6"/>
<dbReference type="EMBL" id="CP042425">
    <property type="protein sequence ID" value="QEL19915.1"/>
    <property type="molecule type" value="Genomic_DNA"/>
</dbReference>
<keyword evidence="2" id="KW-1185">Reference proteome</keyword>
<dbReference type="Proteomes" id="UP000324974">
    <property type="component" value="Chromosome"/>
</dbReference>
<reference evidence="2" key="1">
    <citation type="submission" date="2019-08" db="EMBL/GenBank/DDBJ databases">
        <title>Limnoglobus roseus gen. nov., sp. nov., a novel freshwater planctomycete with a giant genome from the family Gemmataceae.</title>
        <authorList>
            <person name="Kulichevskaya I.S."/>
            <person name="Naumoff D.G."/>
            <person name="Miroshnikov K."/>
            <person name="Ivanova A."/>
            <person name="Philippov D.A."/>
            <person name="Hakobyan A."/>
            <person name="Rijpstra I.C."/>
            <person name="Sinninghe Damste J.S."/>
            <person name="Liesack W."/>
            <person name="Dedysh S.N."/>
        </authorList>
    </citation>
    <scope>NUCLEOTIDE SEQUENCE [LARGE SCALE GENOMIC DNA]</scope>
    <source>
        <strain evidence="2">PX52</strain>
    </source>
</reference>
<name>A0A5C1AMW6_9BACT</name>
<evidence type="ECO:0000313" key="2">
    <source>
        <dbReference type="Proteomes" id="UP000324974"/>
    </source>
</evidence>
<dbReference type="KEGG" id="lrs:PX52LOC_06997"/>
<sequence>MDATMRVRYSGGGLRDRALRRPLPAGEAFRVHIPSSPDARTVEVILERRAELRQELAESDDELGGLVAGYSVEVATDDIRTKCSPLPDRHCRSVSFDFFGHDPSDDDVRQGLSAVGVVLDHIGDCGGFGSTVRLLYFWFDGEIDPVAVSDRIRALYGPVRTKFEQRW</sequence>
<accession>A0A5C1AMW6</accession>
<organism evidence="1 2">
    <name type="scientific">Limnoglobus roseus</name>
    <dbReference type="NCBI Taxonomy" id="2598579"/>
    <lineage>
        <taxon>Bacteria</taxon>
        <taxon>Pseudomonadati</taxon>
        <taxon>Planctomycetota</taxon>
        <taxon>Planctomycetia</taxon>
        <taxon>Gemmatales</taxon>
        <taxon>Gemmataceae</taxon>
        <taxon>Limnoglobus</taxon>
    </lineage>
</organism>
<proteinExistence type="predicted"/>
<evidence type="ECO:0000313" key="1">
    <source>
        <dbReference type="EMBL" id="QEL19915.1"/>
    </source>
</evidence>